<dbReference type="SUPFAM" id="SSF56601">
    <property type="entry name" value="beta-lactamase/transpeptidase-like"/>
    <property type="match status" value="1"/>
</dbReference>
<comment type="caution">
    <text evidence="2">The sequence shown here is derived from an EMBL/GenBank/DDBJ whole genome shotgun (WGS) entry which is preliminary data.</text>
</comment>
<dbReference type="Pfam" id="PF00144">
    <property type="entry name" value="Beta-lactamase"/>
    <property type="match status" value="1"/>
</dbReference>
<name>A0ABQ4I2H0_9ACTN</name>
<organism evidence="2 3">
    <name type="scientific">Micromonospora andamanensis</name>
    <dbReference type="NCBI Taxonomy" id="1287068"/>
    <lineage>
        <taxon>Bacteria</taxon>
        <taxon>Bacillati</taxon>
        <taxon>Actinomycetota</taxon>
        <taxon>Actinomycetes</taxon>
        <taxon>Micromonosporales</taxon>
        <taxon>Micromonosporaceae</taxon>
        <taxon>Micromonospora</taxon>
    </lineage>
</organism>
<dbReference type="InterPro" id="IPR001466">
    <property type="entry name" value="Beta-lactam-related"/>
</dbReference>
<keyword evidence="3" id="KW-1185">Reference proteome</keyword>
<dbReference type="EMBL" id="BOOZ01000043">
    <property type="protein sequence ID" value="GIJ12068.1"/>
    <property type="molecule type" value="Genomic_DNA"/>
</dbReference>
<reference evidence="2 3" key="1">
    <citation type="submission" date="2021-01" db="EMBL/GenBank/DDBJ databases">
        <title>Whole genome shotgun sequence of Verrucosispora andamanensis NBRC 109075.</title>
        <authorList>
            <person name="Komaki H."/>
            <person name="Tamura T."/>
        </authorList>
    </citation>
    <scope>NUCLEOTIDE SEQUENCE [LARGE SCALE GENOMIC DNA]</scope>
    <source>
        <strain evidence="2 3">NBRC 109075</strain>
    </source>
</reference>
<sequence>MRISESLHGVADILERSIHEGRILGGHLYVSHRDDILADVGFGDVVPGIRSRAEDVCEMLCATKPLTAVCVVRAAEDGLLSLDDTLARWAPAGAAPKVAAISVRELLTHSSRLPNYLGPQVYDLSFDDYLAAVFKSQFPDGFWEAHSVYNIAQGWHLLGWVLQQVYSLPLTDVVAETVLKPLDLTRTYLLDPGEPAKPFHRRSVEGEWVAIQNADEVARATRLNPAYGGSATLGDLGRLYEHLGGCLSHDGILRTTTMRQMITDHGGLRFWHGDERRPFGLGFYLSGGAGGLGTAWDPGSFGHPGTISSRCVVAGLCDPLSNTVVAFRVSSVGTANNDLFGKVGRAIRANLQLPLAEL</sequence>
<gene>
    <name evidence="2" type="ORF">Van01_52820</name>
</gene>
<proteinExistence type="predicted"/>
<dbReference type="InterPro" id="IPR050789">
    <property type="entry name" value="Diverse_Enzym_Activities"/>
</dbReference>
<dbReference type="PANTHER" id="PTHR43283">
    <property type="entry name" value="BETA-LACTAMASE-RELATED"/>
    <property type="match status" value="1"/>
</dbReference>
<dbReference type="Gene3D" id="3.40.710.10">
    <property type="entry name" value="DD-peptidase/beta-lactamase superfamily"/>
    <property type="match status" value="1"/>
</dbReference>
<evidence type="ECO:0000259" key="1">
    <source>
        <dbReference type="Pfam" id="PF00144"/>
    </source>
</evidence>
<dbReference type="RefSeq" id="WP_204013051.1">
    <property type="nucleotide sequence ID" value="NZ_BOOZ01000043.1"/>
</dbReference>
<evidence type="ECO:0000313" key="2">
    <source>
        <dbReference type="EMBL" id="GIJ12068.1"/>
    </source>
</evidence>
<dbReference type="Proteomes" id="UP000647017">
    <property type="component" value="Unassembled WGS sequence"/>
</dbReference>
<accession>A0ABQ4I2H0</accession>
<protein>
    <recommendedName>
        <fullName evidence="1">Beta-lactamase-related domain-containing protein</fullName>
    </recommendedName>
</protein>
<evidence type="ECO:0000313" key="3">
    <source>
        <dbReference type="Proteomes" id="UP000647017"/>
    </source>
</evidence>
<dbReference type="InterPro" id="IPR012338">
    <property type="entry name" value="Beta-lactam/transpept-like"/>
</dbReference>
<feature type="domain" description="Beta-lactamase-related" evidence="1">
    <location>
        <begin position="11"/>
        <end position="330"/>
    </location>
</feature>